<evidence type="ECO:0000256" key="5">
    <source>
        <dbReference type="SAM" id="MobiDB-lite"/>
    </source>
</evidence>
<comment type="caution">
    <text evidence="7">The sequence shown here is derived from an EMBL/GenBank/DDBJ whole genome shotgun (WGS) entry which is preliminary data.</text>
</comment>
<feature type="compositionally biased region" description="Basic and acidic residues" evidence="5">
    <location>
        <begin position="7"/>
        <end position="21"/>
    </location>
</feature>
<dbReference type="InterPro" id="IPR009057">
    <property type="entry name" value="Homeodomain-like_sf"/>
</dbReference>
<dbReference type="Pfam" id="PF00440">
    <property type="entry name" value="TetR_N"/>
    <property type="match status" value="1"/>
</dbReference>
<dbReference type="Proteomes" id="UP001559025">
    <property type="component" value="Unassembled WGS sequence"/>
</dbReference>
<evidence type="ECO:0000313" key="8">
    <source>
        <dbReference type="Proteomes" id="UP001559025"/>
    </source>
</evidence>
<dbReference type="PRINTS" id="PR00455">
    <property type="entry name" value="HTHTETR"/>
</dbReference>
<dbReference type="PROSITE" id="PS50977">
    <property type="entry name" value="HTH_TETR_2"/>
    <property type="match status" value="1"/>
</dbReference>
<feature type="DNA-binding region" description="H-T-H motif" evidence="4">
    <location>
        <begin position="47"/>
        <end position="66"/>
    </location>
</feature>
<dbReference type="EMBL" id="JAZHFV010000005">
    <property type="protein sequence ID" value="MEX4008914.1"/>
    <property type="molecule type" value="Genomic_DNA"/>
</dbReference>
<dbReference type="SUPFAM" id="SSF46689">
    <property type="entry name" value="Homeodomain-like"/>
    <property type="match status" value="1"/>
</dbReference>
<dbReference type="Gene3D" id="1.10.357.10">
    <property type="entry name" value="Tetracycline Repressor, domain 2"/>
    <property type="match status" value="1"/>
</dbReference>
<dbReference type="PANTHER" id="PTHR30055">
    <property type="entry name" value="HTH-TYPE TRANSCRIPTIONAL REGULATOR RUTR"/>
    <property type="match status" value="1"/>
</dbReference>
<dbReference type="PANTHER" id="PTHR30055:SF234">
    <property type="entry name" value="HTH-TYPE TRANSCRIPTIONAL REGULATOR BETI"/>
    <property type="match status" value="1"/>
</dbReference>
<keyword evidence="8" id="KW-1185">Reference proteome</keyword>
<dbReference type="InterPro" id="IPR001647">
    <property type="entry name" value="HTH_TetR"/>
</dbReference>
<keyword evidence="1" id="KW-0805">Transcription regulation</keyword>
<evidence type="ECO:0000256" key="4">
    <source>
        <dbReference type="PROSITE-ProRule" id="PRU00335"/>
    </source>
</evidence>
<proteinExistence type="predicted"/>
<evidence type="ECO:0000256" key="1">
    <source>
        <dbReference type="ARBA" id="ARBA00023015"/>
    </source>
</evidence>
<dbReference type="PROSITE" id="PS01081">
    <property type="entry name" value="HTH_TETR_1"/>
    <property type="match status" value="1"/>
</dbReference>
<dbReference type="InterPro" id="IPR050109">
    <property type="entry name" value="HTH-type_TetR-like_transc_reg"/>
</dbReference>
<dbReference type="InterPro" id="IPR023772">
    <property type="entry name" value="DNA-bd_HTH_TetR-type_CS"/>
</dbReference>
<feature type="region of interest" description="Disordered" evidence="5">
    <location>
        <begin position="1"/>
        <end position="21"/>
    </location>
</feature>
<evidence type="ECO:0000313" key="7">
    <source>
        <dbReference type="EMBL" id="MEX4008914.1"/>
    </source>
</evidence>
<gene>
    <name evidence="7" type="ORF">V1479_16515</name>
</gene>
<keyword evidence="3" id="KW-0804">Transcription</keyword>
<evidence type="ECO:0000256" key="3">
    <source>
        <dbReference type="ARBA" id="ARBA00023163"/>
    </source>
</evidence>
<feature type="domain" description="HTH tetR-type" evidence="6">
    <location>
        <begin position="24"/>
        <end position="84"/>
    </location>
</feature>
<accession>A0ABV3WW73</accession>
<protein>
    <submittedName>
        <fullName evidence="7">Helix-turn-helix domain-containing protein</fullName>
    </submittedName>
</protein>
<organism evidence="7 8">
    <name type="scientific">Neoaquamicrobium sediminum</name>
    <dbReference type="NCBI Taxonomy" id="1849104"/>
    <lineage>
        <taxon>Bacteria</taxon>
        <taxon>Pseudomonadati</taxon>
        <taxon>Pseudomonadota</taxon>
        <taxon>Alphaproteobacteria</taxon>
        <taxon>Hyphomicrobiales</taxon>
        <taxon>Phyllobacteriaceae</taxon>
        <taxon>Neoaquamicrobium</taxon>
    </lineage>
</organism>
<evidence type="ECO:0000256" key="2">
    <source>
        <dbReference type="ARBA" id="ARBA00023125"/>
    </source>
</evidence>
<keyword evidence="2 4" id="KW-0238">DNA-binding</keyword>
<evidence type="ECO:0000259" key="6">
    <source>
        <dbReference type="PROSITE" id="PS50977"/>
    </source>
</evidence>
<reference evidence="7 8" key="1">
    <citation type="submission" date="2024-01" db="EMBL/GenBank/DDBJ databases">
        <title>New evidence supports the origin of RcGTA from prophage.</title>
        <authorList>
            <person name="Xu Y."/>
            <person name="Liu B."/>
            <person name="Chen F."/>
        </authorList>
    </citation>
    <scope>NUCLEOTIDE SEQUENCE [LARGE SCALE GENOMIC DNA]</scope>
    <source>
        <strain evidence="7 8">CBW1107-2</strain>
    </source>
</reference>
<sequence length="214" mass="24470">MTTPDAASDRPEPPIASRKEQQAIVARDRIVRAVIDCLDEHGYAETSINRIQERAGISRGALTHHFPSKEELMVVTAERLLQPTLVPPRKGPRQFDSAEQRISAVEADIVWMWERLVDTREGRALLEILVATRTDVALKGRISETFVRWNRAINDSLAANYMLHGLAEEEQRELWTMCRVFLRGLNTQSQFEPDHHARSALVRSFARMIAMRFV</sequence>
<dbReference type="RefSeq" id="WP_368803886.1">
    <property type="nucleotide sequence ID" value="NZ_JAZHFV010000005.1"/>
</dbReference>
<name>A0ABV3WW73_9HYPH</name>